<protein>
    <submittedName>
        <fullName evidence="1">Uncharacterized protein</fullName>
    </submittedName>
</protein>
<keyword evidence="2" id="KW-1185">Reference proteome</keyword>
<evidence type="ECO:0000313" key="2">
    <source>
        <dbReference type="Proteomes" id="UP000657918"/>
    </source>
</evidence>
<dbReference type="EMBL" id="JADGMS010000016">
    <property type="protein sequence ID" value="KAF9665920.1"/>
    <property type="molecule type" value="Genomic_DNA"/>
</dbReference>
<evidence type="ECO:0000313" key="1">
    <source>
        <dbReference type="EMBL" id="KAF9665920.1"/>
    </source>
</evidence>
<gene>
    <name evidence="1" type="ORF">SADUNF_Sadunf16G0174900</name>
</gene>
<organism evidence="1 2">
    <name type="scientific">Salix dunnii</name>
    <dbReference type="NCBI Taxonomy" id="1413687"/>
    <lineage>
        <taxon>Eukaryota</taxon>
        <taxon>Viridiplantae</taxon>
        <taxon>Streptophyta</taxon>
        <taxon>Embryophyta</taxon>
        <taxon>Tracheophyta</taxon>
        <taxon>Spermatophyta</taxon>
        <taxon>Magnoliopsida</taxon>
        <taxon>eudicotyledons</taxon>
        <taxon>Gunneridae</taxon>
        <taxon>Pentapetalae</taxon>
        <taxon>rosids</taxon>
        <taxon>fabids</taxon>
        <taxon>Malpighiales</taxon>
        <taxon>Salicaceae</taxon>
        <taxon>Saliceae</taxon>
        <taxon>Salix</taxon>
    </lineage>
</organism>
<name>A0A835JEV1_9ROSI</name>
<sequence length="87" mass="9937">MTQPTPYTLITSLNVPFPSSRKRGTGIRHKNKSRAFLKYALLDPEYELPVQVCNTTLTTNSCDSTPKRDLKSECFVMRHECRTSIES</sequence>
<dbReference type="Proteomes" id="UP000657918">
    <property type="component" value="Chromosome 16"/>
</dbReference>
<comment type="caution">
    <text evidence="1">The sequence shown here is derived from an EMBL/GenBank/DDBJ whole genome shotgun (WGS) entry which is preliminary data.</text>
</comment>
<accession>A0A835JEV1</accession>
<proteinExistence type="predicted"/>
<dbReference type="AlphaFoldDB" id="A0A835JEV1"/>
<reference evidence="1 2" key="1">
    <citation type="submission" date="2020-10" db="EMBL/GenBank/DDBJ databases">
        <title>Plant Genome Project.</title>
        <authorList>
            <person name="Zhang R.-G."/>
        </authorList>
    </citation>
    <scope>NUCLEOTIDE SEQUENCE [LARGE SCALE GENOMIC DNA]</scope>
    <source>
        <strain evidence="1">FAFU-HL-1</strain>
        <tissue evidence="1">Leaf</tissue>
    </source>
</reference>